<comment type="similarity">
    <text evidence="2">Belongs to the protein kinase superfamily. STE Ser/Thr protein kinase family. STE20 subfamily.</text>
</comment>
<feature type="binding site" evidence="10">
    <location>
        <begin position="19"/>
        <end position="27"/>
    </location>
    <ligand>
        <name>ATP</name>
        <dbReference type="ChEBI" id="CHEBI:30616"/>
    </ligand>
</feature>
<dbReference type="PANTHER" id="PTHR48012">
    <property type="entry name" value="STERILE20-LIKE KINASE, ISOFORM B-RELATED"/>
    <property type="match status" value="1"/>
</dbReference>
<feature type="binding site" evidence="10 11">
    <location>
        <position position="42"/>
    </location>
    <ligand>
        <name>ATP</name>
        <dbReference type="ChEBI" id="CHEBI:30616"/>
    </ligand>
</feature>
<dbReference type="InterPro" id="IPR011009">
    <property type="entry name" value="Kinase-like_dom_sf"/>
</dbReference>
<evidence type="ECO:0000256" key="7">
    <source>
        <dbReference type="ARBA" id="ARBA00022741"/>
    </source>
</evidence>
<dbReference type="PANTHER" id="PTHR48012:SF19">
    <property type="entry name" value="MITOGEN-ACTIVATED PROTEIN KINASE KINASE KINASE KINASE 5"/>
    <property type="match status" value="1"/>
</dbReference>
<keyword evidence="4" id="KW-0723">Serine/threonine-protein kinase</keyword>
<dbReference type="Gene3D" id="1.10.510.10">
    <property type="entry name" value="Transferase(Phosphotransferase) domain 1"/>
    <property type="match status" value="1"/>
</dbReference>
<evidence type="ECO:0000313" key="15">
    <source>
        <dbReference type="Proteomes" id="UP000472270"/>
    </source>
</evidence>
<feature type="domain" description="CNH" evidence="13">
    <location>
        <begin position="363"/>
        <end position="673"/>
    </location>
</feature>
<dbReference type="InterPro" id="IPR001180">
    <property type="entry name" value="CNH_dom"/>
</dbReference>
<keyword evidence="15" id="KW-1185">Reference proteome</keyword>
<dbReference type="AlphaFoldDB" id="A0A673N6R0"/>
<dbReference type="InterPro" id="IPR017441">
    <property type="entry name" value="Protein_kinase_ATP_BS"/>
</dbReference>
<comment type="cofactor">
    <cofactor evidence="1">
        <name>Mg(2+)</name>
        <dbReference type="ChEBI" id="CHEBI:18420"/>
    </cofactor>
</comment>
<dbReference type="GO" id="GO:0005737">
    <property type="term" value="C:cytoplasm"/>
    <property type="evidence" value="ECO:0007669"/>
    <property type="project" value="TreeGrafter"/>
</dbReference>
<accession>A0A673N6R0</accession>
<dbReference type="PROSITE" id="PS50011">
    <property type="entry name" value="PROTEIN_KINASE_DOM"/>
    <property type="match status" value="1"/>
</dbReference>
<keyword evidence="6" id="KW-0808">Transferase</keyword>
<evidence type="ECO:0000256" key="8">
    <source>
        <dbReference type="ARBA" id="ARBA00022777"/>
    </source>
</evidence>
<dbReference type="PROSITE" id="PS50219">
    <property type="entry name" value="CNH"/>
    <property type="match status" value="1"/>
</dbReference>
<evidence type="ECO:0000313" key="14">
    <source>
        <dbReference type="Ensembl" id="ENSSRHP00000098590.1"/>
    </source>
</evidence>
<dbReference type="SMART" id="SM00036">
    <property type="entry name" value="CNH"/>
    <property type="match status" value="1"/>
</dbReference>
<protein>
    <recommendedName>
        <fullName evidence="3">non-specific serine/threonine protein kinase</fullName>
        <ecNumber evidence="3">2.7.11.1</ecNumber>
    </recommendedName>
</protein>
<dbReference type="FunFam" id="1.10.510.10:FF:000031">
    <property type="entry name" value="Mitogen-activated protein kinase kinase kinase kinase"/>
    <property type="match status" value="1"/>
</dbReference>
<feature type="domain" description="Protein kinase" evidence="12">
    <location>
        <begin position="13"/>
        <end position="274"/>
    </location>
</feature>
<keyword evidence="7 10" id="KW-0547">Nucleotide-binding</keyword>
<organism evidence="14 15">
    <name type="scientific">Sinocyclocheilus rhinocerous</name>
    <dbReference type="NCBI Taxonomy" id="307959"/>
    <lineage>
        <taxon>Eukaryota</taxon>
        <taxon>Metazoa</taxon>
        <taxon>Chordata</taxon>
        <taxon>Craniata</taxon>
        <taxon>Vertebrata</taxon>
        <taxon>Euteleostomi</taxon>
        <taxon>Actinopterygii</taxon>
        <taxon>Neopterygii</taxon>
        <taxon>Teleostei</taxon>
        <taxon>Ostariophysi</taxon>
        <taxon>Cypriniformes</taxon>
        <taxon>Cyprinidae</taxon>
        <taxon>Cyprininae</taxon>
        <taxon>Sinocyclocheilus</taxon>
    </lineage>
</organism>
<keyword evidence="8" id="KW-0418">Kinase</keyword>
<reference evidence="14" key="2">
    <citation type="submission" date="2025-09" db="UniProtKB">
        <authorList>
            <consortium name="Ensembl"/>
        </authorList>
    </citation>
    <scope>IDENTIFICATION</scope>
</reference>
<evidence type="ECO:0000256" key="10">
    <source>
        <dbReference type="PIRSR" id="PIRSR038172-2"/>
    </source>
</evidence>
<dbReference type="GO" id="GO:0005524">
    <property type="term" value="F:ATP binding"/>
    <property type="evidence" value="ECO:0007669"/>
    <property type="project" value="UniProtKB-UniRule"/>
</dbReference>
<evidence type="ECO:0000256" key="5">
    <source>
        <dbReference type="ARBA" id="ARBA00022553"/>
    </source>
</evidence>
<evidence type="ECO:0000259" key="13">
    <source>
        <dbReference type="PROSITE" id="PS50219"/>
    </source>
</evidence>
<dbReference type="InterPro" id="IPR021160">
    <property type="entry name" value="MAPKKKK"/>
</dbReference>
<gene>
    <name evidence="14" type="primary">LOC107705444</name>
</gene>
<evidence type="ECO:0000256" key="4">
    <source>
        <dbReference type="ARBA" id="ARBA00022527"/>
    </source>
</evidence>
<dbReference type="Ensembl" id="ENSSRHT00000101268.1">
    <property type="protein sequence ID" value="ENSSRHP00000098590.1"/>
    <property type="gene ID" value="ENSSRHG00000048024.1"/>
</dbReference>
<proteinExistence type="inferred from homology"/>
<dbReference type="Pfam" id="PF00069">
    <property type="entry name" value="Pkinase"/>
    <property type="match status" value="1"/>
</dbReference>
<evidence type="ECO:0000256" key="2">
    <source>
        <dbReference type="ARBA" id="ARBA00008874"/>
    </source>
</evidence>
<evidence type="ECO:0000259" key="12">
    <source>
        <dbReference type="PROSITE" id="PS50011"/>
    </source>
</evidence>
<name>A0A673N6R0_9TELE</name>
<evidence type="ECO:0000256" key="6">
    <source>
        <dbReference type="ARBA" id="ARBA00022679"/>
    </source>
</evidence>
<dbReference type="GO" id="GO:0008349">
    <property type="term" value="F:MAP kinase kinase kinase kinase activity"/>
    <property type="evidence" value="ECO:0007669"/>
    <property type="project" value="InterPro"/>
</dbReference>
<dbReference type="PIRSF" id="PIRSF038172">
    <property type="entry name" value="MAPKKKK"/>
    <property type="match status" value="1"/>
</dbReference>
<evidence type="ECO:0000256" key="11">
    <source>
        <dbReference type="PROSITE-ProRule" id="PRU10141"/>
    </source>
</evidence>
<dbReference type="EC" id="2.7.11.1" evidence="3"/>
<dbReference type="Pfam" id="PF00780">
    <property type="entry name" value="CNH"/>
    <property type="match status" value="1"/>
</dbReference>
<reference evidence="14" key="1">
    <citation type="submission" date="2025-08" db="UniProtKB">
        <authorList>
            <consortium name="Ensembl"/>
        </authorList>
    </citation>
    <scope>IDENTIFICATION</scope>
</reference>
<dbReference type="InterPro" id="IPR050629">
    <property type="entry name" value="STE20/SPS1-PAK"/>
</dbReference>
<evidence type="ECO:0000256" key="3">
    <source>
        <dbReference type="ARBA" id="ARBA00012513"/>
    </source>
</evidence>
<dbReference type="SUPFAM" id="SSF56112">
    <property type="entry name" value="Protein kinase-like (PK-like)"/>
    <property type="match status" value="1"/>
</dbReference>
<dbReference type="Proteomes" id="UP000472270">
    <property type="component" value="Unassembled WGS sequence"/>
</dbReference>
<evidence type="ECO:0000256" key="1">
    <source>
        <dbReference type="ARBA" id="ARBA00001946"/>
    </source>
</evidence>
<dbReference type="PROSITE" id="PS00107">
    <property type="entry name" value="PROTEIN_KINASE_ATP"/>
    <property type="match status" value="1"/>
</dbReference>
<dbReference type="InterPro" id="IPR000719">
    <property type="entry name" value="Prot_kinase_dom"/>
</dbReference>
<keyword evidence="9 10" id="KW-0067">ATP-binding</keyword>
<keyword evidence="5" id="KW-0597">Phosphoprotein</keyword>
<sequence length="700" mass="79671">MREIQRRNPQHDFELIQRVGSGTYGDVYKARNISTGELAAVKIIKLEPGDDFSIIQQEIFMVKECTHHNIVAYFGSYLCREKLWICMEYCGGGSLQDIYHVTGPLSELQIAYVCRETLQVRSFQHCSHPSHGLMLLIIFGANILLTDNGDVKLADFGVAAKITATMAKRKSFIGTPYWMAPEVAAVEKNGGYNHLCDIWAVGITSIELAELQPPMFDLHPMRALFLMSKSNFQPPKLKDKTKWSTAFHNFIKISLTKNPKKRPTAEKLLSHLFVAQTGLTRRLALELLDKMNNPDNHQSHFMPSSHITYTVLNANIFQSHYSTAIFSVLYFNSVFSNCHKLTYYLSTCLQMGACFSKVFDGCPLKINCATSWIHPDTKDQYLIFGTEDGIYTLNLNELHEATMEQLFPRRCTWLYIINNNLMSLSGKTFQLYSHNLIGLFEQLRKPGLATQFHTHRFPDRILPRRFALTTKIPDTKGCHKCCIVRNPYTGHKYLCGALQSGIVLLQWYEPMQRFMLIKHFDFPLPSPLRVFEMLVVPEQEYPLVCVAVSQGTEPGQVVRFQTINLNSCSSWFTEIGGNQVDTIHVTQLERDTVLVCLDKNVKIVNLHGKLKSNKKLASELSFDFYVDSVVSLQDSVLAFWKHGMQGKNFKSNEVTQEISDPSRVFRLLGSDRVVVLESRPTDNPTALSNLYILAGHENSY</sequence>
<evidence type="ECO:0000256" key="9">
    <source>
        <dbReference type="ARBA" id="ARBA00022840"/>
    </source>
</evidence>